<evidence type="ECO:0000313" key="14">
    <source>
        <dbReference type="Proteomes" id="UP001153712"/>
    </source>
</evidence>
<keyword evidence="5 11" id="KW-0732">Signal</keyword>
<accession>A0A9N9XQI9</accession>
<evidence type="ECO:0000259" key="12">
    <source>
        <dbReference type="PROSITE" id="PS50866"/>
    </source>
</evidence>
<feature type="signal peptide" evidence="11">
    <location>
        <begin position="1"/>
        <end position="24"/>
    </location>
</feature>
<gene>
    <name evidence="13" type="ORF">PHYEVI_LOCUS9805</name>
</gene>
<dbReference type="EMBL" id="OU900099">
    <property type="protein sequence ID" value="CAG9863518.1"/>
    <property type="molecule type" value="Genomic_DNA"/>
</dbReference>
<feature type="transmembrane region" description="Helical" evidence="10">
    <location>
        <begin position="195"/>
        <end position="217"/>
    </location>
</feature>
<dbReference type="GO" id="GO:0012505">
    <property type="term" value="C:endomembrane system"/>
    <property type="evidence" value="ECO:0007669"/>
    <property type="project" value="UniProtKB-SubCell"/>
</dbReference>
<dbReference type="Proteomes" id="UP001153712">
    <property type="component" value="Chromosome 6"/>
</dbReference>
<dbReference type="SMART" id="SM01190">
    <property type="entry name" value="EMP24_GP25L"/>
    <property type="match status" value="1"/>
</dbReference>
<keyword evidence="4 9" id="KW-0812">Transmembrane</keyword>
<dbReference type="Pfam" id="PF01105">
    <property type="entry name" value="EMP24_GP25L"/>
    <property type="match status" value="1"/>
</dbReference>
<evidence type="ECO:0000256" key="6">
    <source>
        <dbReference type="ARBA" id="ARBA00022989"/>
    </source>
</evidence>
<dbReference type="InterPro" id="IPR015720">
    <property type="entry name" value="Emp24-like"/>
</dbReference>
<evidence type="ECO:0000256" key="7">
    <source>
        <dbReference type="ARBA" id="ARBA00023136"/>
    </source>
</evidence>
<dbReference type="SUPFAM" id="SSF101576">
    <property type="entry name" value="Supernatant protein factor (SPF), C-terminal domain"/>
    <property type="match status" value="1"/>
</dbReference>
<proteinExistence type="inferred from homology"/>
<keyword evidence="3" id="KW-0217">Developmental protein</keyword>
<dbReference type="PANTHER" id="PTHR22811">
    <property type="entry name" value="TRANSMEMBRANE EMP24 DOMAIN-CONTAINING PROTEIN"/>
    <property type="match status" value="1"/>
</dbReference>
<dbReference type="OrthoDB" id="10037706at2759"/>
<evidence type="ECO:0000256" key="3">
    <source>
        <dbReference type="ARBA" id="ARBA00022473"/>
    </source>
</evidence>
<evidence type="ECO:0000256" key="8">
    <source>
        <dbReference type="ARBA" id="ARBA00037847"/>
    </source>
</evidence>
<evidence type="ECO:0000256" key="2">
    <source>
        <dbReference type="ARBA" id="ARBA00007104"/>
    </source>
</evidence>
<evidence type="ECO:0000256" key="4">
    <source>
        <dbReference type="ARBA" id="ARBA00022692"/>
    </source>
</evidence>
<keyword evidence="6 10" id="KW-1133">Transmembrane helix</keyword>
<dbReference type="GO" id="GO:0016020">
    <property type="term" value="C:membrane"/>
    <property type="evidence" value="ECO:0007669"/>
    <property type="project" value="UniProtKB-SubCell"/>
</dbReference>
<feature type="chain" id="PRO_5040196957" description="GOLD domain-containing protein" evidence="11">
    <location>
        <begin position="25"/>
        <end position="232"/>
    </location>
</feature>
<feature type="domain" description="GOLD" evidence="12">
    <location>
        <begin position="51"/>
        <end position="133"/>
    </location>
</feature>
<keyword evidence="7 10" id="KW-0472">Membrane</keyword>
<evidence type="ECO:0000256" key="1">
    <source>
        <dbReference type="ARBA" id="ARBA00004479"/>
    </source>
</evidence>
<dbReference type="InterPro" id="IPR009038">
    <property type="entry name" value="GOLD_dom"/>
</dbReference>
<keyword evidence="14" id="KW-1185">Reference proteome</keyword>
<evidence type="ECO:0000313" key="13">
    <source>
        <dbReference type="EMBL" id="CAG9863518.1"/>
    </source>
</evidence>
<organism evidence="13 14">
    <name type="scientific">Phyllotreta striolata</name>
    <name type="common">Striped flea beetle</name>
    <name type="synonym">Crioceris striolata</name>
    <dbReference type="NCBI Taxonomy" id="444603"/>
    <lineage>
        <taxon>Eukaryota</taxon>
        <taxon>Metazoa</taxon>
        <taxon>Ecdysozoa</taxon>
        <taxon>Arthropoda</taxon>
        <taxon>Hexapoda</taxon>
        <taxon>Insecta</taxon>
        <taxon>Pterygota</taxon>
        <taxon>Neoptera</taxon>
        <taxon>Endopterygota</taxon>
        <taxon>Coleoptera</taxon>
        <taxon>Polyphaga</taxon>
        <taxon>Cucujiformia</taxon>
        <taxon>Chrysomeloidea</taxon>
        <taxon>Chrysomelidae</taxon>
        <taxon>Galerucinae</taxon>
        <taxon>Alticini</taxon>
        <taxon>Phyllotreta</taxon>
    </lineage>
</organism>
<evidence type="ECO:0000256" key="9">
    <source>
        <dbReference type="RuleBase" id="RU003827"/>
    </source>
</evidence>
<comment type="similarity">
    <text evidence="2 9">Belongs to the EMP24/GP25L family.</text>
</comment>
<protein>
    <recommendedName>
        <fullName evidence="12">GOLD domain-containing protein</fullName>
    </recommendedName>
</protein>
<dbReference type="PROSITE" id="PS50866">
    <property type="entry name" value="GOLD"/>
    <property type="match status" value="1"/>
</dbReference>
<reference evidence="13" key="1">
    <citation type="submission" date="2022-01" db="EMBL/GenBank/DDBJ databases">
        <authorList>
            <person name="King R."/>
        </authorList>
    </citation>
    <scope>NUCLEOTIDE SEQUENCE</scope>
</reference>
<sequence length="232" mass="26931">MVQTATLLLKCFLLLVFYVEVSIPQQATAPWYENLPAVAMDYKVYIEAGKEDCYFQYVNPGATFYVSFQVVRGGDGMAGFAVRHPTGQIVHPYQWKPNSEYQDQQSMGGYYSVCIDNQFSKFAAKLVNIYITVVRYDLWELYTKEIESLNMNMENFTSTIVGVERNINNMLQYQHHTRGREAWDFNLLQDNNSYVVRWSFIQIFVVVMTTAVQVYFVRKLFDIKVGGSKSRI</sequence>
<dbReference type="AlphaFoldDB" id="A0A9N9XQI9"/>
<comment type="subcellular location">
    <subcellularLocation>
        <location evidence="8">Endomembrane system</location>
        <topology evidence="8">Single-pass membrane protein</topology>
    </subcellularLocation>
    <subcellularLocation>
        <location evidence="1 9">Membrane</location>
        <topology evidence="1 9">Single-pass type I membrane protein</topology>
    </subcellularLocation>
</comment>
<evidence type="ECO:0000256" key="5">
    <source>
        <dbReference type="ARBA" id="ARBA00022729"/>
    </source>
</evidence>
<evidence type="ECO:0000256" key="10">
    <source>
        <dbReference type="SAM" id="Phobius"/>
    </source>
</evidence>
<name>A0A9N9XQI9_PHYSR</name>
<evidence type="ECO:0000256" key="11">
    <source>
        <dbReference type="SAM" id="SignalP"/>
    </source>
</evidence>
<dbReference type="InterPro" id="IPR036598">
    <property type="entry name" value="GOLD_dom_sf"/>
</dbReference>